<comment type="caution">
    <text evidence="2">The sequence shown here is derived from an EMBL/GenBank/DDBJ whole genome shotgun (WGS) entry which is preliminary data.</text>
</comment>
<reference evidence="2 3" key="1">
    <citation type="submission" date="2017-04" db="EMBL/GenBank/DDBJ databases">
        <title>Draft genome sequence of Zooshikella ganghwensis VG4 isolated from Red Sea sediments.</title>
        <authorList>
            <person name="Rehman Z."/>
            <person name="Alam I."/>
            <person name="Kamau A."/>
            <person name="Bajic V."/>
            <person name="Leiknes T."/>
        </authorList>
    </citation>
    <scope>NUCLEOTIDE SEQUENCE [LARGE SCALE GENOMIC DNA]</scope>
    <source>
        <strain evidence="2 3">VG4</strain>
    </source>
</reference>
<dbReference type="Proteomes" id="UP000257039">
    <property type="component" value="Unassembled WGS sequence"/>
</dbReference>
<feature type="domain" description="HTH-type transcriptional regulator AraC-type N-terminal" evidence="1">
    <location>
        <begin position="45"/>
        <end position="172"/>
    </location>
</feature>
<gene>
    <name evidence="2" type="ORF">B9G39_13605</name>
</gene>
<dbReference type="AlphaFoldDB" id="A0A4P9VLY4"/>
<sequence>MMSKVKCRLPTMLSILLQQKGIDFNELLRLIHCSELISCSSTGFELTVDEYFLFWRTLKNISTNPLLGLELGAEIKPETFDPVFLAALASNTYQDALSRLARFKKLLYPAKIHIIENDSEVLISHCWTGVYDSEPDMLVDTEISFILRLGSLGLQQKVIPNRVELTRDAIAPGYAEKIGCYVKPNGCGSFLTTQKH</sequence>
<dbReference type="Pfam" id="PF12625">
    <property type="entry name" value="Arabinose_bd"/>
    <property type="match status" value="1"/>
</dbReference>
<evidence type="ECO:0000313" key="3">
    <source>
        <dbReference type="Proteomes" id="UP000257039"/>
    </source>
</evidence>
<organism evidence="2 3">
    <name type="scientific">Zooshikella ganghwensis</name>
    <dbReference type="NCBI Taxonomy" id="202772"/>
    <lineage>
        <taxon>Bacteria</taxon>
        <taxon>Pseudomonadati</taxon>
        <taxon>Pseudomonadota</taxon>
        <taxon>Gammaproteobacteria</taxon>
        <taxon>Oceanospirillales</taxon>
        <taxon>Zooshikellaceae</taxon>
        <taxon>Zooshikella</taxon>
    </lineage>
</organism>
<protein>
    <recommendedName>
        <fullName evidence="1">HTH-type transcriptional regulator AraC-type N-terminal domain-containing protein</fullName>
    </recommendedName>
</protein>
<evidence type="ECO:0000313" key="2">
    <source>
        <dbReference type="EMBL" id="RDH44388.1"/>
    </source>
</evidence>
<name>A0A4P9VLY4_9GAMM</name>
<keyword evidence="3" id="KW-1185">Reference proteome</keyword>
<dbReference type="EMBL" id="NDXW01000001">
    <property type="protein sequence ID" value="RDH44388.1"/>
    <property type="molecule type" value="Genomic_DNA"/>
</dbReference>
<evidence type="ECO:0000259" key="1">
    <source>
        <dbReference type="Pfam" id="PF12625"/>
    </source>
</evidence>
<dbReference type="InterPro" id="IPR032687">
    <property type="entry name" value="AraC-type_N"/>
</dbReference>
<accession>A0A4P9VLY4</accession>
<proteinExistence type="predicted"/>